<organism evidence="2 3">
    <name type="scientific">Ancylostoma caninum</name>
    <name type="common">Dog hookworm</name>
    <dbReference type="NCBI Taxonomy" id="29170"/>
    <lineage>
        <taxon>Eukaryota</taxon>
        <taxon>Metazoa</taxon>
        <taxon>Ecdysozoa</taxon>
        <taxon>Nematoda</taxon>
        <taxon>Chromadorea</taxon>
        <taxon>Rhabditida</taxon>
        <taxon>Rhabditina</taxon>
        <taxon>Rhabditomorpha</taxon>
        <taxon>Strongyloidea</taxon>
        <taxon>Ancylostomatidae</taxon>
        <taxon>Ancylostomatinae</taxon>
        <taxon>Ancylostoma</taxon>
    </lineage>
</organism>
<dbReference type="AlphaFoldDB" id="A0A368GVT2"/>
<keyword evidence="1" id="KW-0472">Membrane</keyword>
<keyword evidence="1" id="KW-1133">Transmembrane helix</keyword>
<dbReference type="OrthoDB" id="10310964at2759"/>
<dbReference type="Proteomes" id="UP000252519">
    <property type="component" value="Unassembled WGS sequence"/>
</dbReference>
<accession>A0A368GVT2</accession>
<evidence type="ECO:0000313" key="2">
    <source>
        <dbReference type="EMBL" id="RCN48472.1"/>
    </source>
</evidence>
<reference evidence="2 3" key="1">
    <citation type="submission" date="2014-10" db="EMBL/GenBank/DDBJ databases">
        <title>Draft genome of the hookworm Ancylostoma caninum.</title>
        <authorList>
            <person name="Mitreva M."/>
        </authorList>
    </citation>
    <scope>NUCLEOTIDE SEQUENCE [LARGE SCALE GENOMIC DNA]</scope>
    <source>
        <strain evidence="2 3">Baltimore</strain>
    </source>
</reference>
<gene>
    <name evidence="2" type="ORF">ANCCAN_05467</name>
</gene>
<feature type="transmembrane region" description="Helical" evidence="1">
    <location>
        <begin position="20"/>
        <end position="50"/>
    </location>
</feature>
<evidence type="ECO:0000313" key="3">
    <source>
        <dbReference type="Proteomes" id="UP000252519"/>
    </source>
</evidence>
<name>A0A368GVT2_ANCCA</name>
<proteinExistence type="predicted"/>
<protein>
    <submittedName>
        <fullName evidence="2">Uncharacterized protein</fullName>
    </submittedName>
</protein>
<comment type="caution">
    <text evidence="2">The sequence shown here is derived from an EMBL/GenBank/DDBJ whole genome shotgun (WGS) entry which is preliminary data.</text>
</comment>
<sequence>MPPTTEAFAELTAIFPPQAFLISLLVFFMFAIALTGICSVMLWCYMFVWLDRHFRKAKPKEYFL</sequence>
<evidence type="ECO:0000256" key="1">
    <source>
        <dbReference type="SAM" id="Phobius"/>
    </source>
</evidence>
<keyword evidence="3" id="KW-1185">Reference proteome</keyword>
<keyword evidence="1" id="KW-0812">Transmembrane</keyword>
<dbReference type="EMBL" id="JOJR01000046">
    <property type="protein sequence ID" value="RCN48472.1"/>
    <property type="molecule type" value="Genomic_DNA"/>
</dbReference>